<comment type="caution">
    <text evidence="2">The sequence shown here is derived from an EMBL/GenBank/DDBJ whole genome shotgun (WGS) entry which is preliminary data.</text>
</comment>
<gene>
    <name evidence="2" type="ORF">ACFPPA_14165</name>
</gene>
<evidence type="ECO:0000313" key="3">
    <source>
        <dbReference type="Proteomes" id="UP001596114"/>
    </source>
</evidence>
<organism evidence="2 3">
    <name type="scientific">Rhodanobacter ginsengisoli</name>
    <dbReference type="NCBI Taxonomy" id="418646"/>
    <lineage>
        <taxon>Bacteria</taxon>
        <taxon>Pseudomonadati</taxon>
        <taxon>Pseudomonadota</taxon>
        <taxon>Gammaproteobacteria</taxon>
        <taxon>Lysobacterales</taxon>
        <taxon>Rhodanobacteraceae</taxon>
        <taxon>Rhodanobacter</taxon>
    </lineage>
</organism>
<keyword evidence="3" id="KW-1185">Reference proteome</keyword>
<feature type="domain" description="IraD/Gp25-like" evidence="1">
    <location>
        <begin position="23"/>
        <end position="110"/>
    </location>
</feature>
<dbReference type="SUPFAM" id="SSF160719">
    <property type="entry name" value="gpW/gp25-like"/>
    <property type="match status" value="1"/>
</dbReference>
<sequence length="123" mass="13501">MNAHLNIDYPMHFDPRGRTAATDDDDHVRDMIEQLLFTSPGERVNRPDFGSGLLQLVFAPNSPELAAALQFTVQAALQRWLGDVIDVGALTVVANDSTLQVDLSYTVRASGDTRSDSFVRSLP</sequence>
<evidence type="ECO:0000313" key="2">
    <source>
        <dbReference type="EMBL" id="MFC5526882.1"/>
    </source>
</evidence>
<reference evidence="3" key="1">
    <citation type="journal article" date="2019" name="Int. J. Syst. Evol. Microbiol.">
        <title>The Global Catalogue of Microorganisms (GCM) 10K type strain sequencing project: providing services to taxonomists for standard genome sequencing and annotation.</title>
        <authorList>
            <consortium name="The Broad Institute Genomics Platform"/>
            <consortium name="The Broad Institute Genome Sequencing Center for Infectious Disease"/>
            <person name="Wu L."/>
            <person name="Ma J."/>
        </authorList>
    </citation>
    <scope>NUCLEOTIDE SEQUENCE [LARGE SCALE GENOMIC DNA]</scope>
    <source>
        <strain evidence="3">CGMCC 1.16619</strain>
    </source>
</reference>
<dbReference type="Gene3D" id="3.10.450.40">
    <property type="match status" value="1"/>
</dbReference>
<dbReference type="Proteomes" id="UP001596114">
    <property type="component" value="Unassembled WGS sequence"/>
</dbReference>
<accession>A0ABW0QRQ4</accession>
<protein>
    <submittedName>
        <fullName evidence="2">GPW/gp25 family protein</fullName>
    </submittedName>
</protein>
<name>A0ABW0QRQ4_9GAMM</name>
<dbReference type="EMBL" id="JBHSNF010000003">
    <property type="protein sequence ID" value="MFC5526882.1"/>
    <property type="molecule type" value="Genomic_DNA"/>
</dbReference>
<evidence type="ECO:0000259" key="1">
    <source>
        <dbReference type="Pfam" id="PF04965"/>
    </source>
</evidence>
<dbReference type="Pfam" id="PF04965">
    <property type="entry name" value="GPW_gp25"/>
    <property type="match status" value="1"/>
</dbReference>
<dbReference type="RefSeq" id="WP_377321016.1">
    <property type="nucleotide sequence ID" value="NZ_JBHSNF010000003.1"/>
</dbReference>
<dbReference type="InterPro" id="IPR007048">
    <property type="entry name" value="IraD/Gp25-like"/>
</dbReference>
<proteinExistence type="predicted"/>